<dbReference type="Pfam" id="PF04505">
    <property type="entry name" value="CD225"/>
    <property type="match status" value="1"/>
</dbReference>
<dbReference type="InterPro" id="IPR007593">
    <property type="entry name" value="CD225/Dispanin_fam"/>
</dbReference>
<comment type="caution">
    <text evidence="7">The sequence shown here is derived from an EMBL/GenBank/DDBJ whole genome shotgun (WGS) entry which is preliminary data.</text>
</comment>
<keyword evidence="5 6" id="KW-0472">Membrane</keyword>
<dbReference type="GO" id="GO:0016020">
    <property type="term" value="C:membrane"/>
    <property type="evidence" value="ECO:0007669"/>
    <property type="project" value="UniProtKB-SubCell"/>
</dbReference>
<comment type="subcellular location">
    <subcellularLocation>
        <location evidence="1">Membrane</location>
    </subcellularLocation>
</comment>
<evidence type="ECO:0000256" key="3">
    <source>
        <dbReference type="ARBA" id="ARBA00022692"/>
    </source>
</evidence>
<evidence type="ECO:0000256" key="1">
    <source>
        <dbReference type="ARBA" id="ARBA00004370"/>
    </source>
</evidence>
<dbReference type="InterPro" id="IPR051517">
    <property type="entry name" value="IFITM_antiviral_protein"/>
</dbReference>
<proteinExistence type="inferred from homology"/>
<dbReference type="Proteomes" id="UP001557470">
    <property type="component" value="Unassembled WGS sequence"/>
</dbReference>
<reference evidence="7 8" key="1">
    <citation type="submission" date="2024-06" db="EMBL/GenBank/DDBJ databases">
        <authorList>
            <person name="Pan Q."/>
            <person name="Wen M."/>
            <person name="Jouanno E."/>
            <person name="Zahm M."/>
            <person name="Klopp C."/>
            <person name="Cabau C."/>
            <person name="Louis A."/>
            <person name="Berthelot C."/>
            <person name="Parey E."/>
            <person name="Roest Crollius H."/>
            <person name="Montfort J."/>
            <person name="Robinson-Rechavi M."/>
            <person name="Bouchez O."/>
            <person name="Lampietro C."/>
            <person name="Lopez Roques C."/>
            <person name="Donnadieu C."/>
            <person name="Postlethwait J."/>
            <person name="Bobe J."/>
            <person name="Verreycken H."/>
            <person name="Guiguen Y."/>
        </authorList>
    </citation>
    <scope>NUCLEOTIDE SEQUENCE [LARGE SCALE GENOMIC DNA]</scope>
    <source>
        <strain evidence="7">Up_M1</strain>
        <tissue evidence="7">Testis</tissue>
    </source>
</reference>
<keyword evidence="3 6" id="KW-0812">Transmembrane</keyword>
<evidence type="ECO:0000313" key="8">
    <source>
        <dbReference type="Proteomes" id="UP001557470"/>
    </source>
</evidence>
<feature type="transmembrane region" description="Helical" evidence="6">
    <location>
        <begin position="29"/>
        <end position="51"/>
    </location>
</feature>
<protein>
    <recommendedName>
        <fullName evidence="9">Interferon-induced transmembrane protein</fullName>
    </recommendedName>
</protein>
<dbReference type="PANTHER" id="PTHR13999">
    <property type="entry name" value="INTERFERON INDUCIBLE TRANSMEMBRANE PROTEIN"/>
    <property type="match status" value="1"/>
</dbReference>
<keyword evidence="8" id="KW-1185">Reference proteome</keyword>
<evidence type="ECO:0000256" key="6">
    <source>
        <dbReference type="SAM" id="Phobius"/>
    </source>
</evidence>
<sequence length="113" mass="13147">MFPLQEAYCEPIQEPTIASQPIVPRPKDYIIWSLCSFMYGNPFCFGLLAVYHSIKSRDMKVLGDLEAARTYGNTARIYNIVTLTLIIFFLVILVIQYGIFYYYINRLAERFQG</sequence>
<comment type="similarity">
    <text evidence="2">Belongs to the CD225/Dispanin family.</text>
</comment>
<evidence type="ECO:0000313" key="7">
    <source>
        <dbReference type="EMBL" id="KAL0967873.1"/>
    </source>
</evidence>
<evidence type="ECO:0008006" key="9">
    <source>
        <dbReference type="Google" id="ProtNLM"/>
    </source>
</evidence>
<dbReference type="EMBL" id="JAGEUA010000008">
    <property type="protein sequence ID" value="KAL0967873.1"/>
    <property type="molecule type" value="Genomic_DNA"/>
</dbReference>
<dbReference type="PANTHER" id="PTHR13999:SF31">
    <property type="entry name" value="IFITM1-RELATED"/>
    <property type="match status" value="1"/>
</dbReference>
<name>A0ABD0WYX5_UMBPY</name>
<evidence type="ECO:0000256" key="4">
    <source>
        <dbReference type="ARBA" id="ARBA00022989"/>
    </source>
</evidence>
<gene>
    <name evidence="7" type="ORF">UPYG_G00258760</name>
</gene>
<dbReference type="AlphaFoldDB" id="A0ABD0WYX5"/>
<keyword evidence="4 6" id="KW-1133">Transmembrane helix</keyword>
<organism evidence="7 8">
    <name type="scientific">Umbra pygmaea</name>
    <name type="common">Eastern mudminnow</name>
    <dbReference type="NCBI Taxonomy" id="75934"/>
    <lineage>
        <taxon>Eukaryota</taxon>
        <taxon>Metazoa</taxon>
        <taxon>Chordata</taxon>
        <taxon>Craniata</taxon>
        <taxon>Vertebrata</taxon>
        <taxon>Euteleostomi</taxon>
        <taxon>Actinopterygii</taxon>
        <taxon>Neopterygii</taxon>
        <taxon>Teleostei</taxon>
        <taxon>Protacanthopterygii</taxon>
        <taxon>Esociformes</taxon>
        <taxon>Umbridae</taxon>
        <taxon>Umbra</taxon>
    </lineage>
</organism>
<accession>A0ABD0WYX5</accession>
<evidence type="ECO:0000256" key="2">
    <source>
        <dbReference type="ARBA" id="ARBA00006843"/>
    </source>
</evidence>
<evidence type="ECO:0000256" key="5">
    <source>
        <dbReference type="ARBA" id="ARBA00023136"/>
    </source>
</evidence>
<feature type="transmembrane region" description="Helical" evidence="6">
    <location>
        <begin position="77"/>
        <end position="104"/>
    </location>
</feature>